<name>A0A849HEP5_9MICO</name>
<proteinExistence type="predicted"/>
<keyword evidence="4" id="KW-1185">Reference proteome</keyword>
<feature type="transmembrane region" description="Helical" evidence="2">
    <location>
        <begin position="310"/>
        <end position="330"/>
    </location>
</feature>
<dbReference type="Proteomes" id="UP000588586">
    <property type="component" value="Unassembled WGS sequence"/>
</dbReference>
<evidence type="ECO:0000313" key="3">
    <source>
        <dbReference type="EMBL" id="NNM45599.1"/>
    </source>
</evidence>
<gene>
    <name evidence="3" type="ORF">HJG52_06210</name>
</gene>
<keyword evidence="2" id="KW-0472">Membrane</keyword>
<keyword evidence="2" id="KW-0812">Transmembrane</keyword>
<dbReference type="RefSeq" id="WP_171242599.1">
    <property type="nucleotide sequence ID" value="NZ_JABEPQ010000001.1"/>
</dbReference>
<dbReference type="SUPFAM" id="SSF50969">
    <property type="entry name" value="YVTN repeat-like/Quinoprotein amine dehydrogenase"/>
    <property type="match status" value="1"/>
</dbReference>
<dbReference type="InterPro" id="IPR011044">
    <property type="entry name" value="Quino_amine_DH_bsu"/>
</dbReference>
<sequence length="337" mass="34848">MRGWLGAAAAAAVVAGSVVVGMPRASLAATSPACAVPSDFRILDDRVTESSGLAVSRRHPGVVWTANDSGDSGRIFAVDTRTGRTVGVHRFGAPVRDVEALAITPSGRVLVGDIGDNGRSRAVVRIFWFDEPDLGDTQGDWASWELTYPDGPHDAEALAVDPRTGRIVVVTKDSVGGVYEVPAEVSRTGVNRLRKVGAAPAVVTDAAYLPDGSGLVTRTYTSALLLDPKTFAVKASRLLPLMPQGETLVAWPCGDRLLVGTEGARSDVRVVPVPEVTTPSTPSTTAGPVSSGVPSSASDSAAGSGDDSRAWWLVGGVAGAVLAGVVWFSASRGRRRG</sequence>
<dbReference type="EMBL" id="JABEPQ010000001">
    <property type="protein sequence ID" value="NNM45599.1"/>
    <property type="molecule type" value="Genomic_DNA"/>
</dbReference>
<keyword evidence="2" id="KW-1133">Transmembrane helix</keyword>
<organism evidence="3 4">
    <name type="scientific">Knoellia koreensis</name>
    <dbReference type="NCBI Taxonomy" id="2730921"/>
    <lineage>
        <taxon>Bacteria</taxon>
        <taxon>Bacillati</taxon>
        <taxon>Actinomycetota</taxon>
        <taxon>Actinomycetes</taxon>
        <taxon>Micrococcales</taxon>
        <taxon>Intrasporangiaceae</taxon>
        <taxon>Knoellia</taxon>
    </lineage>
</organism>
<feature type="region of interest" description="Disordered" evidence="1">
    <location>
        <begin position="272"/>
        <end position="302"/>
    </location>
</feature>
<evidence type="ECO:0000256" key="1">
    <source>
        <dbReference type="SAM" id="MobiDB-lite"/>
    </source>
</evidence>
<comment type="caution">
    <text evidence="3">The sequence shown here is derived from an EMBL/GenBank/DDBJ whole genome shotgun (WGS) entry which is preliminary data.</text>
</comment>
<evidence type="ECO:0000256" key="2">
    <source>
        <dbReference type="SAM" id="Phobius"/>
    </source>
</evidence>
<reference evidence="3 4" key="1">
    <citation type="submission" date="2020-04" db="EMBL/GenBank/DDBJ databases">
        <title>Knoellia sp. isolate from air conditioner.</title>
        <authorList>
            <person name="Chea S."/>
            <person name="Kim D.-U."/>
        </authorList>
    </citation>
    <scope>NUCLEOTIDE SEQUENCE [LARGE SCALE GENOMIC DNA]</scope>
    <source>
        <strain evidence="3 4">DB2414S</strain>
    </source>
</reference>
<protein>
    <submittedName>
        <fullName evidence="3">WD40 repeat domain-containing protein</fullName>
    </submittedName>
</protein>
<accession>A0A849HEP5</accession>
<dbReference type="AlphaFoldDB" id="A0A849HEP5"/>
<evidence type="ECO:0000313" key="4">
    <source>
        <dbReference type="Proteomes" id="UP000588586"/>
    </source>
</evidence>